<evidence type="ECO:0000313" key="1">
    <source>
        <dbReference type="EMBL" id="BAT85094.1"/>
    </source>
</evidence>
<name>A0A0S3RWX7_PHAAN</name>
<sequence>CTNTIYVTHHSFIFFSLLSKAIPSFFLHGLWSSSSTFLFFFATFTSTKPYPSPSSIMFFFYPRHQTFILLHCFSSNTCTPTHQTSLSLLSFS</sequence>
<protein>
    <submittedName>
        <fullName evidence="1">Uncharacterized protein</fullName>
    </submittedName>
</protein>
<proteinExistence type="predicted"/>
<reference evidence="1 2" key="1">
    <citation type="journal article" date="2015" name="Sci. Rep.">
        <title>The power of single molecule real-time sequencing technology in the de novo assembly of a eukaryotic genome.</title>
        <authorList>
            <person name="Sakai H."/>
            <person name="Naito K."/>
            <person name="Ogiso-Tanaka E."/>
            <person name="Takahashi Y."/>
            <person name="Iseki K."/>
            <person name="Muto C."/>
            <person name="Satou K."/>
            <person name="Teruya K."/>
            <person name="Shiroma A."/>
            <person name="Shimoji M."/>
            <person name="Hirano T."/>
            <person name="Itoh T."/>
            <person name="Kaga A."/>
            <person name="Tomooka N."/>
        </authorList>
    </citation>
    <scope>NUCLEOTIDE SEQUENCE [LARGE SCALE GENOMIC DNA]</scope>
    <source>
        <strain evidence="2">cv. Shumari</strain>
    </source>
</reference>
<dbReference type="Proteomes" id="UP000291084">
    <property type="component" value="Chromosome 4"/>
</dbReference>
<gene>
    <name evidence="1" type="primary">Vigan.04G259000</name>
    <name evidence="1" type="ORF">VIGAN_04259000</name>
</gene>
<dbReference type="AlphaFoldDB" id="A0A0S3RWX7"/>
<accession>A0A0S3RWX7</accession>
<organism evidence="1 2">
    <name type="scientific">Vigna angularis var. angularis</name>
    <dbReference type="NCBI Taxonomy" id="157739"/>
    <lineage>
        <taxon>Eukaryota</taxon>
        <taxon>Viridiplantae</taxon>
        <taxon>Streptophyta</taxon>
        <taxon>Embryophyta</taxon>
        <taxon>Tracheophyta</taxon>
        <taxon>Spermatophyta</taxon>
        <taxon>Magnoliopsida</taxon>
        <taxon>eudicotyledons</taxon>
        <taxon>Gunneridae</taxon>
        <taxon>Pentapetalae</taxon>
        <taxon>rosids</taxon>
        <taxon>fabids</taxon>
        <taxon>Fabales</taxon>
        <taxon>Fabaceae</taxon>
        <taxon>Papilionoideae</taxon>
        <taxon>50 kb inversion clade</taxon>
        <taxon>NPAAA clade</taxon>
        <taxon>indigoferoid/millettioid clade</taxon>
        <taxon>Phaseoleae</taxon>
        <taxon>Vigna</taxon>
    </lineage>
</organism>
<keyword evidence="2" id="KW-1185">Reference proteome</keyword>
<dbReference type="EMBL" id="AP015037">
    <property type="protein sequence ID" value="BAT85094.1"/>
    <property type="molecule type" value="Genomic_DNA"/>
</dbReference>
<feature type="non-terminal residue" evidence="1">
    <location>
        <position position="1"/>
    </location>
</feature>
<evidence type="ECO:0000313" key="2">
    <source>
        <dbReference type="Proteomes" id="UP000291084"/>
    </source>
</evidence>